<feature type="transmembrane region" description="Helical" evidence="1">
    <location>
        <begin position="12"/>
        <end position="34"/>
    </location>
</feature>
<gene>
    <name evidence="2" type="ORF">OIU84_023255</name>
</gene>
<keyword evidence="1" id="KW-0472">Membrane</keyword>
<keyword evidence="3" id="KW-1185">Reference proteome</keyword>
<protein>
    <submittedName>
        <fullName evidence="2">Uncharacterized protein</fullName>
    </submittedName>
</protein>
<keyword evidence="1" id="KW-0812">Transmembrane</keyword>
<accession>A0AAD6KRW6</accession>
<dbReference type="AlphaFoldDB" id="A0AAD6KRW6"/>
<evidence type="ECO:0000313" key="3">
    <source>
        <dbReference type="Proteomes" id="UP001162972"/>
    </source>
</evidence>
<proteinExistence type="predicted"/>
<dbReference type="Proteomes" id="UP001162972">
    <property type="component" value="Chromosome 1"/>
</dbReference>
<evidence type="ECO:0000313" key="2">
    <source>
        <dbReference type="EMBL" id="KAJ6427815.1"/>
    </source>
</evidence>
<sequence>MKKTKMILHILYLTVAFIFAGLILYKFIYTWIFIQSKFDRSFNDDCDRVWKGFGFRGAGADNHGTLTNLIIDGTEIKSAEMLKDSGIGVPTWRSLGTEIKSAKMLKDSGIGVSTWRSLGIEIKSAKMLKDSGIGSGTLRSLGIEIKSAEMLKDSGIGSGTLRSLGIEIKSAGTQKNIDIGIKIMCSLVLAFFLS</sequence>
<dbReference type="EMBL" id="JAPFFJ010000005">
    <property type="protein sequence ID" value="KAJ6427815.1"/>
    <property type="molecule type" value="Genomic_DNA"/>
</dbReference>
<comment type="caution">
    <text evidence="2">The sequence shown here is derived from an EMBL/GenBank/DDBJ whole genome shotgun (WGS) entry which is preliminary data.</text>
</comment>
<evidence type="ECO:0000256" key="1">
    <source>
        <dbReference type="SAM" id="Phobius"/>
    </source>
</evidence>
<keyword evidence="1" id="KW-1133">Transmembrane helix</keyword>
<reference evidence="2 3" key="1">
    <citation type="journal article" date="2023" name="Int. J. Mol. Sci.">
        <title>De Novo Assembly and Annotation of 11 Diverse Shrub Willow (Salix) Genomes Reveals Novel Gene Organization in Sex-Linked Regions.</title>
        <authorList>
            <person name="Hyden B."/>
            <person name="Feng K."/>
            <person name="Yates T.B."/>
            <person name="Jawdy S."/>
            <person name="Cereghino C."/>
            <person name="Smart L.B."/>
            <person name="Muchero W."/>
        </authorList>
    </citation>
    <scope>NUCLEOTIDE SEQUENCE [LARGE SCALE GENOMIC DNA]</scope>
    <source>
        <tissue evidence="2">Shoot tip</tissue>
    </source>
</reference>
<organism evidence="2 3">
    <name type="scientific">Salix udensis</name>
    <dbReference type="NCBI Taxonomy" id="889485"/>
    <lineage>
        <taxon>Eukaryota</taxon>
        <taxon>Viridiplantae</taxon>
        <taxon>Streptophyta</taxon>
        <taxon>Embryophyta</taxon>
        <taxon>Tracheophyta</taxon>
        <taxon>Spermatophyta</taxon>
        <taxon>Magnoliopsida</taxon>
        <taxon>eudicotyledons</taxon>
        <taxon>Gunneridae</taxon>
        <taxon>Pentapetalae</taxon>
        <taxon>rosids</taxon>
        <taxon>fabids</taxon>
        <taxon>Malpighiales</taxon>
        <taxon>Salicaceae</taxon>
        <taxon>Saliceae</taxon>
        <taxon>Salix</taxon>
    </lineage>
</organism>
<name>A0AAD6KRW6_9ROSI</name>